<gene>
    <name evidence="3" type="ORF">CLV89_10325</name>
</gene>
<name>A0A2T1AJC8_TRISK</name>
<protein>
    <recommendedName>
        <fullName evidence="5">Tyr recombinase domain-containing protein</fullName>
    </recommendedName>
</protein>
<dbReference type="GO" id="GO:0003677">
    <property type="term" value="F:DNA binding"/>
    <property type="evidence" value="ECO:0007669"/>
    <property type="project" value="UniProtKB-KW"/>
</dbReference>
<dbReference type="EMBL" id="PVUF01000003">
    <property type="protein sequence ID" value="PRZ48715.1"/>
    <property type="molecule type" value="Genomic_DNA"/>
</dbReference>
<dbReference type="Gene3D" id="1.10.443.10">
    <property type="entry name" value="Intergrase catalytic core"/>
    <property type="match status" value="1"/>
</dbReference>
<evidence type="ECO:0008006" key="5">
    <source>
        <dbReference type="Google" id="ProtNLM"/>
    </source>
</evidence>
<evidence type="ECO:0000256" key="1">
    <source>
        <dbReference type="ARBA" id="ARBA00023125"/>
    </source>
</evidence>
<proteinExistence type="predicted"/>
<organism evidence="3 4">
    <name type="scientific">Tritonibacter scottomollicae</name>
    <name type="common">Epibacterium scottomollicae</name>
    <dbReference type="NCBI Taxonomy" id="483013"/>
    <lineage>
        <taxon>Bacteria</taxon>
        <taxon>Pseudomonadati</taxon>
        <taxon>Pseudomonadota</taxon>
        <taxon>Alphaproteobacteria</taxon>
        <taxon>Rhodobacterales</taxon>
        <taxon>Paracoccaceae</taxon>
        <taxon>Tritonibacter</taxon>
    </lineage>
</organism>
<dbReference type="InterPro" id="IPR013762">
    <property type="entry name" value="Integrase-like_cat_sf"/>
</dbReference>
<evidence type="ECO:0000313" key="3">
    <source>
        <dbReference type="EMBL" id="PRZ48715.1"/>
    </source>
</evidence>
<accession>A0A2T1AJC8</accession>
<reference evidence="3 4" key="1">
    <citation type="submission" date="2018-03" db="EMBL/GenBank/DDBJ databases">
        <title>Genomic Encyclopedia of Archaeal and Bacterial Type Strains, Phase II (KMG-II): from individual species to whole genera.</title>
        <authorList>
            <person name="Goeker M."/>
        </authorList>
    </citation>
    <scope>NUCLEOTIDE SEQUENCE [LARGE SCALE GENOMIC DNA]</scope>
    <source>
        <strain evidence="3 4">DSM 25328</strain>
    </source>
</reference>
<keyword evidence="1" id="KW-0238">DNA-binding</keyword>
<dbReference type="Gene3D" id="1.10.150.130">
    <property type="match status" value="1"/>
</dbReference>
<evidence type="ECO:0000313" key="4">
    <source>
        <dbReference type="Proteomes" id="UP000237718"/>
    </source>
</evidence>
<sequence length="410" mass="47054">MRFRDSLWDDSEPAYAPFLKYLKDRNSYLWRPSKKYLEAGYSIKTYKLGGSKGDGLDLERAAHCRALTREMLEWFDGEAIGRKAGTWGWLIGRYLSDEFSSFHDVLPQTQEKYRQMLGYIEQAIGNVLIEETDFERIMRWKKAMHDKGRSTHYVKKWFTHWRLIVSHGIKVGVDHCAKVKAIREEVRIQNPARRSRYATREQIEAIVAEADRMGRPHLALAILMRFEFILRGVDVHGQWVKDDTRQGGVRDGGQIWVDGVTWDMFDQHVTSFTKVISKTRKSLTEPYTFSLKYTPEIRQRLLLIPTDQRTGPVITMANGKPPKNGVLSRGFKEALRAVNKARAKAELDPFPDDLQIRDTRSGGITEAKSLVDPTTLQHAAQHTQGTTTAIYTRDRSGAANNVIQVRAKRG</sequence>
<dbReference type="RefSeq" id="WP_106162760.1">
    <property type="nucleotide sequence ID" value="NZ_PVUF01000003.1"/>
</dbReference>
<dbReference type="SUPFAM" id="SSF56349">
    <property type="entry name" value="DNA breaking-rejoining enzymes"/>
    <property type="match status" value="1"/>
</dbReference>
<comment type="caution">
    <text evidence="3">The sequence shown here is derived from an EMBL/GenBank/DDBJ whole genome shotgun (WGS) entry which is preliminary data.</text>
</comment>
<evidence type="ECO:0000256" key="2">
    <source>
        <dbReference type="ARBA" id="ARBA00023172"/>
    </source>
</evidence>
<dbReference type="InterPro" id="IPR011010">
    <property type="entry name" value="DNA_brk_join_enz"/>
</dbReference>
<dbReference type="OrthoDB" id="7800649at2"/>
<dbReference type="Proteomes" id="UP000237718">
    <property type="component" value="Unassembled WGS sequence"/>
</dbReference>
<dbReference type="AlphaFoldDB" id="A0A2T1AJC8"/>
<dbReference type="InterPro" id="IPR010998">
    <property type="entry name" value="Integrase_recombinase_N"/>
</dbReference>
<dbReference type="GO" id="GO:0015074">
    <property type="term" value="P:DNA integration"/>
    <property type="evidence" value="ECO:0007669"/>
    <property type="project" value="InterPro"/>
</dbReference>
<keyword evidence="2" id="KW-0233">DNA recombination</keyword>
<dbReference type="GO" id="GO:0006310">
    <property type="term" value="P:DNA recombination"/>
    <property type="evidence" value="ECO:0007669"/>
    <property type="project" value="UniProtKB-KW"/>
</dbReference>